<dbReference type="Bgee" id="ENSGACG00000011166">
    <property type="expression patterns" value="Expressed in intestinal epithelial cell and 13 other cell types or tissues"/>
</dbReference>
<evidence type="ECO:0000256" key="7">
    <source>
        <dbReference type="ARBA" id="ARBA00022857"/>
    </source>
</evidence>
<dbReference type="GO" id="GO:0006693">
    <property type="term" value="P:prostaglandin metabolic process"/>
    <property type="evidence" value="ECO:0007669"/>
    <property type="project" value="InterPro"/>
</dbReference>
<keyword evidence="9" id="KW-0443">Lipid metabolism</keyword>
<comment type="subunit">
    <text evidence="3">Monomer.</text>
</comment>
<sequence length="352" mass="37729">MQVTRVVLNSRPGNNGAPVAENFRLEEATLSADLADGDVLVRTLCLSVDPYMRCRMNEDTGVDYVTPWQLSECVDGGGVGVVESSRCGLCVEGDVVTSFNWPWQTRAVIKGSVLQKVWHGAVDPKLVDGHLSYFLGAVGITGLTALLGVREKGHVTKGANQTMVVSGAAGACGSIAGQIGRLDGCVRVVGICGSDEKCRALVDDLGFSAAINYRQEDVPARLTECCPNGIDVYFDNVGGSISDAVITQMNSGSHVILCGQISQYNKDVPYPPPLSEETKETLRRKNITRERFTVLNYMNQAEAALCELSQRVQSGQINVLETVVNGIENMGDAFCSMMTGGNIGKQIIKISE</sequence>
<dbReference type="InterPro" id="IPR013149">
    <property type="entry name" value="ADH-like_C"/>
</dbReference>
<protein>
    <recommendedName>
        <fullName evidence="5">Prostaglandin reductase 2</fullName>
        <ecNumber evidence="4">1.3.1.48</ecNumber>
    </recommendedName>
    <alternativeName>
        <fullName evidence="10">15-oxoprostaglandin 13-reductase</fullName>
    </alternativeName>
</protein>
<dbReference type="InterPro" id="IPR011032">
    <property type="entry name" value="GroES-like_sf"/>
</dbReference>
<organism evidence="19 20">
    <name type="scientific">Gasterosteus aculeatus aculeatus</name>
    <name type="common">three-spined stickleback</name>
    <dbReference type="NCBI Taxonomy" id="481459"/>
    <lineage>
        <taxon>Eukaryota</taxon>
        <taxon>Metazoa</taxon>
        <taxon>Chordata</taxon>
        <taxon>Craniata</taxon>
        <taxon>Vertebrata</taxon>
        <taxon>Euteleostomi</taxon>
        <taxon>Actinopterygii</taxon>
        <taxon>Neopterygii</taxon>
        <taxon>Teleostei</taxon>
        <taxon>Neoteleostei</taxon>
        <taxon>Acanthomorphata</taxon>
        <taxon>Eupercaria</taxon>
        <taxon>Perciformes</taxon>
        <taxon>Cottioidei</taxon>
        <taxon>Gasterosteales</taxon>
        <taxon>Gasterosteidae</taxon>
        <taxon>Gasterosteus</taxon>
    </lineage>
</organism>
<comment type="catalytic activity">
    <reaction evidence="15">
        <text>13,14-dihydro-15-oxo-PGF2alpha + NADP(+) = 15-oxoprostaglandin F2alpha + NADPH + H(+)</text>
        <dbReference type="Rhea" id="RHEA:50588"/>
        <dbReference type="ChEBI" id="CHEBI:15378"/>
        <dbReference type="ChEBI" id="CHEBI:57783"/>
        <dbReference type="ChEBI" id="CHEBI:58349"/>
        <dbReference type="ChEBI" id="CHEBI:133374"/>
        <dbReference type="ChEBI" id="CHEBI:133409"/>
    </reaction>
    <physiologicalReaction direction="right-to-left" evidence="15">
        <dbReference type="Rhea" id="RHEA:50590"/>
    </physiologicalReaction>
</comment>
<evidence type="ECO:0000256" key="9">
    <source>
        <dbReference type="ARBA" id="ARBA00023098"/>
    </source>
</evidence>
<dbReference type="Proteomes" id="UP000007635">
    <property type="component" value="Chromosome XV"/>
</dbReference>
<dbReference type="STRING" id="69293.ENSGACP00000014802"/>
<evidence type="ECO:0000313" key="20">
    <source>
        <dbReference type="Proteomes" id="UP000007635"/>
    </source>
</evidence>
<evidence type="ECO:0000256" key="8">
    <source>
        <dbReference type="ARBA" id="ARBA00023002"/>
    </source>
</evidence>
<comment type="similarity">
    <text evidence="2">Belongs to the NADP-dependent oxidoreductase L4BD family.</text>
</comment>
<dbReference type="EC" id="1.3.1.48" evidence="4"/>
<dbReference type="Gene3D" id="3.40.50.720">
    <property type="entry name" value="NAD(P)-binding Rossmann-like Domain"/>
    <property type="match status" value="1"/>
</dbReference>
<evidence type="ECO:0000256" key="3">
    <source>
        <dbReference type="ARBA" id="ARBA00011245"/>
    </source>
</evidence>
<name>G3PB28_GASAC</name>
<feature type="domain" description="Oxidoreductase N-terminal" evidence="18">
    <location>
        <begin position="6"/>
        <end position="117"/>
    </location>
</feature>
<evidence type="ECO:0000256" key="5">
    <source>
        <dbReference type="ARBA" id="ARBA00020652"/>
    </source>
</evidence>
<keyword evidence="6" id="KW-0963">Cytoplasm</keyword>
<evidence type="ECO:0000256" key="15">
    <source>
        <dbReference type="ARBA" id="ARBA00048290"/>
    </source>
</evidence>
<evidence type="ECO:0000313" key="19">
    <source>
        <dbReference type="Ensembl" id="ENSGACP00000014802.2"/>
    </source>
</evidence>
<evidence type="ECO:0000256" key="10">
    <source>
        <dbReference type="ARBA" id="ARBA00033119"/>
    </source>
</evidence>
<evidence type="ECO:0000256" key="13">
    <source>
        <dbReference type="ARBA" id="ARBA00047834"/>
    </source>
</evidence>
<dbReference type="InterPro" id="IPR037399">
    <property type="entry name" value="PTGR2"/>
</dbReference>
<reference evidence="19 20" key="1">
    <citation type="journal article" date="2021" name="G3 (Bethesda)">
        <title>Improved contiguity of the threespine stickleback genome using long-read sequencing.</title>
        <authorList>
            <person name="Nath S."/>
            <person name="Shaw D.E."/>
            <person name="White M.A."/>
        </authorList>
    </citation>
    <scope>NUCLEOTIDE SEQUENCE [LARGE SCALE GENOMIC DNA]</scope>
    <source>
        <strain evidence="19 20">Lake Benthic</strain>
    </source>
</reference>
<dbReference type="GeneTree" id="ENSGT00940000156793"/>
<dbReference type="Pfam" id="PF00107">
    <property type="entry name" value="ADH_zinc_N"/>
    <property type="match status" value="1"/>
</dbReference>
<dbReference type="GO" id="GO:0047522">
    <property type="term" value="F:15-oxoprostaglandin 13-reductase [NAD(P)+] activity"/>
    <property type="evidence" value="ECO:0007669"/>
    <property type="project" value="UniProtKB-EC"/>
</dbReference>
<dbReference type="OMA" id="EEKCRYA"/>
<dbReference type="InParanoid" id="G3PB28"/>
<evidence type="ECO:0000256" key="12">
    <source>
        <dbReference type="ARBA" id="ARBA00047581"/>
    </source>
</evidence>
<reference evidence="19" key="3">
    <citation type="submission" date="2025-09" db="UniProtKB">
        <authorList>
            <consortium name="Ensembl"/>
        </authorList>
    </citation>
    <scope>IDENTIFICATION</scope>
</reference>
<dbReference type="FunFam" id="3.40.50.720:FF:000121">
    <property type="entry name" value="Prostaglandin reductase 2"/>
    <property type="match status" value="1"/>
</dbReference>
<dbReference type="AlphaFoldDB" id="G3PB28"/>
<dbReference type="InterPro" id="IPR041694">
    <property type="entry name" value="ADH_N_2"/>
</dbReference>
<evidence type="ECO:0000256" key="11">
    <source>
        <dbReference type="ARBA" id="ARBA00045413"/>
    </source>
</evidence>
<evidence type="ECO:0000256" key="14">
    <source>
        <dbReference type="ARBA" id="ARBA00047878"/>
    </source>
</evidence>
<evidence type="ECO:0000259" key="18">
    <source>
        <dbReference type="Pfam" id="PF16884"/>
    </source>
</evidence>
<dbReference type="eggNOG" id="KOG1196">
    <property type="taxonomic scope" value="Eukaryota"/>
</dbReference>
<keyword evidence="20" id="KW-1185">Reference proteome</keyword>
<dbReference type="SUPFAM" id="SSF51735">
    <property type="entry name" value="NAD(P)-binding Rossmann-fold domains"/>
    <property type="match status" value="1"/>
</dbReference>
<comment type="catalytic activity">
    <reaction evidence="13">
        <text>13,14-dihydro-15-oxo-prostaglandin E2 + NADP(+) = 15-oxoprostaglandin E2 + NADPH + H(+)</text>
        <dbReference type="Rhea" id="RHEA:11912"/>
        <dbReference type="ChEBI" id="CHEBI:15378"/>
        <dbReference type="ChEBI" id="CHEBI:57400"/>
        <dbReference type="ChEBI" id="CHEBI:57402"/>
        <dbReference type="ChEBI" id="CHEBI:57783"/>
        <dbReference type="ChEBI" id="CHEBI:58349"/>
        <dbReference type="EC" id="1.3.1.48"/>
    </reaction>
    <physiologicalReaction direction="right-to-left" evidence="13">
        <dbReference type="Rhea" id="RHEA:11914"/>
    </physiologicalReaction>
</comment>
<evidence type="ECO:0000259" key="17">
    <source>
        <dbReference type="Pfam" id="PF00107"/>
    </source>
</evidence>
<evidence type="ECO:0000256" key="4">
    <source>
        <dbReference type="ARBA" id="ARBA00011981"/>
    </source>
</evidence>
<comment type="catalytic activity">
    <reaction evidence="14">
        <text>13,14-dihydro-15-oxo-prostaglandin F1alpha + NADP(+) = 15-oxoprostaglandin F1alpha + NADPH + H(+)</text>
        <dbReference type="Rhea" id="RHEA:50592"/>
        <dbReference type="ChEBI" id="CHEBI:15378"/>
        <dbReference type="ChEBI" id="CHEBI:57783"/>
        <dbReference type="ChEBI" id="CHEBI:58349"/>
        <dbReference type="ChEBI" id="CHEBI:79072"/>
        <dbReference type="ChEBI" id="CHEBI:133411"/>
    </reaction>
    <physiologicalReaction direction="right-to-left" evidence="14">
        <dbReference type="Rhea" id="RHEA:50594"/>
    </physiologicalReaction>
</comment>
<reference evidence="19" key="2">
    <citation type="submission" date="2025-08" db="UniProtKB">
        <authorList>
            <consortium name="Ensembl"/>
        </authorList>
    </citation>
    <scope>IDENTIFICATION</scope>
</reference>
<dbReference type="CDD" id="cd08293">
    <property type="entry name" value="PTGR2"/>
    <property type="match status" value="1"/>
</dbReference>
<dbReference type="Ensembl" id="ENSGACT00000014830.2">
    <property type="protein sequence ID" value="ENSGACP00000014802.2"/>
    <property type="gene ID" value="ENSGACG00000011166.2"/>
</dbReference>
<feature type="domain" description="Alcohol dehydrogenase-like C-terminal" evidence="17">
    <location>
        <begin position="173"/>
        <end position="269"/>
    </location>
</feature>
<keyword evidence="7" id="KW-0521">NADP</keyword>
<comment type="subcellular location">
    <subcellularLocation>
        <location evidence="1">Cytoplasm</location>
    </subcellularLocation>
</comment>
<proteinExistence type="inferred from homology"/>
<evidence type="ECO:0000256" key="16">
    <source>
        <dbReference type="ARBA" id="ARBA00049070"/>
    </source>
</evidence>
<dbReference type="InterPro" id="IPR045010">
    <property type="entry name" value="MDR_fam"/>
</dbReference>
<comment type="function">
    <text evidence="11">Functions as 15-oxo-prostaglandin 13-reductase and acts on 15-keto-PGE1, 15-keto-PGE2, 15-keto-PGE1-alpha and 15-keto-PGE2-alpha with highest activity towards 15-keto-PGE2. Overexpression represses transcriptional activity of PPARG and inhibits adipocyte differentiation.</text>
</comment>
<evidence type="ECO:0000256" key="2">
    <source>
        <dbReference type="ARBA" id="ARBA00010460"/>
    </source>
</evidence>
<dbReference type="Pfam" id="PF16884">
    <property type="entry name" value="ADH_N_2"/>
    <property type="match status" value="1"/>
</dbReference>
<dbReference type="SUPFAM" id="SSF50129">
    <property type="entry name" value="GroES-like"/>
    <property type="match status" value="1"/>
</dbReference>
<dbReference type="Gene3D" id="3.90.180.10">
    <property type="entry name" value="Medium-chain alcohol dehydrogenases, catalytic domain"/>
    <property type="match status" value="1"/>
</dbReference>
<accession>G3PB28</accession>
<comment type="catalytic activity">
    <reaction evidence="12">
        <text>13,14-dihydro-15-oxo-prostaglandin E2 + NAD(+) = 15-oxoprostaglandin E2 + NADH + H(+)</text>
        <dbReference type="Rhea" id="RHEA:11916"/>
        <dbReference type="ChEBI" id="CHEBI:15378"/>
        <dbReference type="ChEBI" id="CHEBI:57400"/>
        <dbReference type="ChEBI" id="CHEBI:57402"/>
        <dbReference type="ChEBI" id="CHEBI:57540"/>
        <dbReference type="ChEBI" id="CHEBI:57945"/>
        <dbReference type="EC" id="1.3.1.48"/>
    </reaction>
    <physiologicalReaction direction="right-to-left" evidence="12">
        <dbReference type="Rhea" id="RHEA:11918"/>
    </physiologicalReaction>
</comment>
<dbReference type="PANTHER" id="PTHR43205">
    <property type="entry name" value="PROSTAGLANDIN REDUCTASE"/>
    <property type="match status" value="1"/>
</dbReference>
<dbReference type="InterPro" id="IPR036291">
    <property type="entry name" value="NAD(P)-bd_dom_sf"/>
</dbReference>
<comment type="catalytic activity">
    <reaction evidence="16">
        <text>13,14-dihydro-15-oxo-prostaglandin E1 + NADP(+) = 15-oxoprostaglandin E1 + NADPH + H(+)</text>
        <dbReference type="Rhea" id="RHEA:50584"/>
        <dbReference type="ChEBI" id="CHEBI:15378"/>
        <dbReference type="ChEBI" id="CHEBI:57401"/>
        <dbReference type="ChEBI" id="CHEBI:57783"/>
        <dbReference type="ChEBI" id="CHEBI:58349"/>
        <dbReference type="ChEBI" id="CHEBI:133408"/>
    </reaction>
    <physiologicalReaction direction="right-to-left" evidence="16">
        <dbReference type="Rhea" id="RHEA:50586"/>
    </physiologicalReaction>
</comment>
<evidence type="ECO:0000256" key="1">
    <source>
        <dbReference type="ARBA" id="ARBA00004496"/>
    </source>
</evidence>
<keyword evidence="8" id="KW-0560">Oxidoreductase</keyword>
<dbReference type="PANTHER" id="PTHR43205:SF5">
    <property type="entry name" value="PROSTAGLANDIN REDUCTASE 2"/>
    <property type="match status" value="1"/>
</dbReference>
<evidence type="ECO:0000256" key="6">
    <source>
        <dbReference type="ARBA" id="ARBA00022490"/>
    </source>
</evidence>
<dbReference type="GO" id="GO:0005737">
    <property type="term" value="C:cytoplasm"/>
    <property type="evidence" value="ECO:0007669"/>
    <property type="project" value="UniProtKB-SubCell"/>
</dbReference>